<proteinExistence type="inferred from homology"/>
<comment type="pathway">
    <text evidence="8">Amino-acid biosynthesis; L-lysine biosynthesis via DAP pathway; (S)-tetrahydrodipicolinate from L-aspartate: step 4/4.</text>
</comment>
<keyword evidence="2" id="KW-0028">Amino-acid biosynthesis</keyword>
<evidence type="ECO:0000256" key="11">
    <source>
        <dbReference type="ARBA" id="ARBA00049396"/>
    </source>
</evidence>
<keyword evidence="15" id="KW-1185">Reference proteome</keyword>
<dbReference type="OrthoDB" id="9790352at2"/>
<keyword evidence="4" id="KW-0220">Diaminopimelate biosynthesis</keyword>
<dbReference type="Gene3D" id="3.30.360.10">
    <property type="entry name" value="Dihydrodipicolinate Reductase, domain 2"/>
    <property type="match status" value="1"/>
</dbReference>
<protein>
    <recommendedName>
        <fullName evidence="9">4-hydroxy-tetrahydrodipicolinate reductase</fullName>
        <ecNumber evidence="9">1.17.1.8</ecNumber>
    </recommendedName>
</protein>
<evidence type="ECO:0000256" key="7">
    <source>
        <dbReference type="ARBA" id="ARBA00023154"/>
    </source>
</evidence>
<dbReference type="InterPro" id="IPR000846">
    <property type="entry name" value="DapB_N"/>
</dbReference>
<evidence type="ECO:0000313" key="15">
    <source>
        <dbReference type="Proteomes" id="UP000000442"/>
    </source>
</evidence>
<comment type="catalytic activity">
    <reaction evidence="11">
        <text>(S)-2,3,4,5-tetrahydrodipicolinate + NAD(+) + H2O = (2S,4S)-4-hydroxy-2,3,4,5-tetrahydrodipicolinate + NADH + H(+)</text>
        <dbReference type="Rhea" id="RHEA:35323"/>
        <dbReference type="ChEBI" id="CHEBI:15377"/>
        <dbReference type="ChEBI" id="CHEBI:15378"/>
        <dbReference type="ChEBI" id="CHEBI:16845"/>
        <dbReference type="ChEBI" id="CHEBI:57540"/>
        <dbReference type="ChEBI" id="CHEBI:57945"/>
        <dbReference type="ChEBI" id="CHEBI:67139"/>
        <dbReference type="EC" id="1.17.1.8"/>
    </reaction>
</comment>
<evidence type="ECO:0000259" key="13">
    <source>
        <dbReference type="Pfam" id="PF05173"/>
    </source>
</evidence>
<organism evidence="14 15">
    <name type="scientific">Desulforapulum autotrophicum (strain ATCC 43914 / DSM 3382 / VKM B-1955 / HRM2)</name>
    <name type="common">Desulfobacterium autotrophicum</name>
    <dbReference type="NCBI Taxonomy" id="177437"/>
    <lineage>
        <taxon>Bacteria</taxon>
        <taxon>Pseudomonadati</taxon>
        <taxon>Thermodesulfobacteriota</taxon>
        <taxon>Desulfobacteria</taxon>
        <taxon>Desulfobacterales</taxon>
        <taxon>Desulfobacteraceae</taxon>
        <taxon>Desulforapulum</taxon>
    </lineage>
</organism>
<dbReference type="NCBIfam" id="TIGR02130">
    <property type="entry name" value="dapB_plant"/>
    <property type="match status" value="1"/>
</dbReference>
<evidence type="ECO:0000256" key="1">
    <source>
        <dbReference type="ARBA" id="ARBA00006642"/>
    </source>
</evidence>
<evidence type="ECO:0000256" key="10">
    <source>
        <dbReference type="ARBA" id="ARBA00049080"/>
    </source>
</evidence>
<keyword evidence="3" id="KW-0521">NADP</keyword>
<dbReference type="HOGENOM" id="CLU_067216_0_0_7"/>
<comment type="similarity">
    <text evidence="1">Belongs to the DapB family.</text>
</comment>
<dbReference type="PANTHER" id="PTHR20836:SF0">
    <property type="entry name" value="4-HYDROXY-TETRAHYDRODIPICOLINATE REDUCTASE 1, CHLOROPLASTIC-RELATED"/>
    <property type="match status" value="1"/>
</dbReference>
<dbReference type="GO" id="GO:0009089">
    <property type="term" value="P:lysine biosynthetic process via diaminopimelate"/>
    <property type="evidence" value="ECO:0007669"/>
    <property type="project" value="InterPro"/>
</dbReference>
<keyword evidence="7" id="KW-0457">Lysine biosynthesis</keyword>
<dbReference type="Proteomes" id="UP000000442">
    <property type="component" value="Chromosome"/>
</dbReference>
<keyword evidence="5 14" id="KW-0560">Oxidoreductase</keyword>
<reference evidence="14 15" key="1">
    <citation type="journal article" date="2009" name="Environ. Microbiol.">
        <title>Genome sequence of Desulfobacterium autotrophicum HRM2, a marine sulfate reducer oxidizing organic carbon completely to carbon dioxide.</title>
        <authorList>
            <person name="Strittmatter A.W."/>
            <person name="Liesegang H."/>
            <person name="Rabus R."/>
            <person name="Decker I."/>
            <person name="Amann J."/>
            <person name="Andres S."/>
            <person name="Henne A."/>
            <person name="Fricke W.F."/>
            <person name="Martinez-Arias R."/>
            <person name="Bartels D."/>
            <person name="Goesmann A."/>
            <person name="Krause L."/>
            <person name="Puehler A."/>
            <person name="Klenk H.P."/>
            <person name="Richter M."/>
            <person name="Schuler M."/>
            <person name="Gloeckner F.O."/>
            <person name="Meyerdierks A."/>
            <person name="Gottschalk G."/>
            <person name="Amann R."/>
        </authorList>
    </citation>
    <scope>NUCLEOTIDE SEQUENCE [LARGE SCALE GENOMIC DNA]</scope>
    <source>
        <strain evidence="15">ATCC 43914 / DSM 3382 / HRM2</strain>
    </source>
</reference>
<evidence type="ECO:0000256" key="8">
    <source>
        <dbReference type="ARBA" id="ARBA00037922"/>
    </source>
</evidence>
<evidence type="ECO:0000256" key="5">
    <source>
        <dbReference type="ARBA" id="ARBA00023002"/>
    </source>
</evidence>
<dbReference type="AlphaFoldDB" id="C0QFZ5"/>
<dbReference type="SUPFAM" id="SSF51735">
    <property type="entry name" value="NAD(P)-binding Rossmann-fold domains"/>
    <property type="match status" value="1"/>
</dbReference>
<keyword evidence="6" id="KW-0520">NAD</keyword>
<evidence type="ECO:0000256" key="3">
    <source>
        <dbReference type="ARBA" id="ARBA00022857"/>
    </source>
</evidence>
<dbReference type="EC" id="1.17.1.8" evidence="9"/>
<dbReference type="InterPro" id="IPR023940">
    <property type="entry name" value="DHDPR_bac"/>
</dbReference>
<evidence type="ECO:0000256" key="2">
    <source>
        <dbReference type="ARBA" id="ARBA00022605"/>
    </source>
</evidence>
<evidence type="ECO:0000256" key="6">
    <source>
        <dbReference type="ARBA" id="ARBA00023027"/>
    </source>
</evidence>
<dbReference type="GO" id="GO:0008839">
    <property type="term" value="F:4-hydroxy-tetrahydrodipicolinate reductase"/>
    <property type="evidence" value="ECO:0007669"/>
    <property type="project" value="UniProtKB-EC"/>
</dbReference>
<evidence type="ECO:0000256" key="4">
    <source>
        <dbReference type="ARBA" id="ARBA00022915"/>
    </source>
</evidence>
<dbReference type="Pfam" id="PF05173">
    <property type="entry name" value="DapB_C"/>
    <property type="match status" value="1"/>
</dbReference>
<sequence>MENLYLMINGLPGKVAMTIASHVISDDRFTLVPYSLTGPEIQEDFHTINTQKIRLVLPKDRNDLIQEICSRYPGLISIDFTHPMAVNDNARFYVDNCLPFVMGTTGGDREELMKTVENGTVPALIAPNMAKQIVGFQAMMAFASTTFPDLFKGYNLTIEESHQKDKADTSGTARAMVGYFNGLGIPFSDKDIKMVRDPMVQKEIWKIPEEHLDGHAWHTYTLTSQDGSACFQFKHNINGRQIYIQGTLDGAVFLNQRVKSLQAGESASGKGRVYTMIDVLKHTNKA</sequence>
<dbReference type="KEGG" id="dat:HRM2_24690"/>
<gene>
    <name evidence="14" type="primary">dapB</name>
    <name evidence="14" type="ordered locus">HRM2_24690</name>
</gene>
<dbReference type="EMBL" id="CP001087">
    <property type="protein sequence ID" value="ACN15563.1"/>
    <property type="molecule type" value="Genomic_DNA"/>
</dbReference>
<dbReference type="InterPro" id="IPR022663">
    <property type="entry name" value="DapB_C"/>
</dbReference>
<dbReference type="PANTHER" id="PTHR20836">
    <property type="entry name" value="DIHYDRODIPICOLINATE REDUCTASE"/>
    <property type="match status" value="1"/>
</dbReference>
<dbReference type="Gene3D" id="3.40.50.720">
    <property type="entry name" value="NAD(P)-binding Rossmann-like Domain"/>
    <property type="match status" value="1"/>
</dbReference>
<evidence type="ECO:0000256" key="9">
    <source>
        <dbReference type="ARBA" id="ARBA00038983"/>
    </source>
</evidence>
<dbReference type="STRING" id="177437.HRM2_24690"/>
<evidence type="ECO:0000313" key="14">
    <source>
        <dbReference type="EMBL" id="ACN15563.1"/>
    </source>
</evidence>
<dbReference type="InterPro" id="IPR036291">
    <property type="entry name" value="NAD(P)-bd_dom_sf"/>
</dbReference>
<dbReference type="GO" id="GO:0070402">
    <property type="term" value="F:NADPH binding"/>
    <property type="evidence" value="ECO:0007669"/>
    <property type="project" value="InterPro"/>
</dbReference>
<dbReference type="eggNOG" id="COG0289">
    <property type="taxonomic scope" value="Bacteria"/>
</dbReference>
<name>C0QFZ5_DESAH</name>
<feature type="domain" description="Dihydrodipicolinate reductase N-terminal" evidence="12">
    <location>
        <begin position="6"/>
        <end position="129"/>
    </location>
</feature>
<feature type="domain" description="Dihydrodipicolinate reductase C-terminal" evidence="13">
    <location>
        <begin position="137"/>
        <end position="280"/>
    </location>
</feature>
<dbReference type="GO" id="GO:0019877">
    <property type="term" value="P:diaminopimelate biosynthetic process"/>
    <property type="evidence" value="ECO:0007669"/>
    <property type="project" value="UniProtKB-KW"/>
</dbReference>
<comment type="catalytic activity">
    <reaction evidence="10">
        <text>(S)-2,3,4,5-tetrahydrodipicolinate + NADP(+) + H2O = (2S,4S)-4-hydroxy-2,3,4,5-tetrahydrodipicolinate + NADPH + H(+)</text>
        <dbReference type="Rhea" id="RHEA:35331"/>
        <dbReference type="ChEBI" id="CHEBI:15377"/>
        <dbReference type="ChEBI" id="CHEBI:15378"/>
        <dbReference type="ChEBI" id="CHEBI:16845"/>
        <dbReference type="ChEBI" id="CHEBI:57783"/>
        <dbReference type="ChEBI" id="CHEBI:58349"/>
        <dbReference type="ChEBI" id="CHEBI:67139"/>
        <dbReference type="EC" id="1.17.1.8"/>
    </reaction>
</comment>
<dbReference type="Pfam" id="PF01113">
    <property type="entry name" value="DapB_N"/>
    <property type="match status" value="1"/>
</dbReference>
<dbReference type="RefSeq" id="WP_015904328.1">
    <property type="nucleotide sequence ID" value="NC_012108.1"/>
</dbReference>
<evidence type="ECO:0000259" key="12">
    <source>
        <dbReference type="Pfam" id="PF01113"/>
    </source>
</evidence>
<accession>C0QFZ5</accession>
<dbReference type="InterPro" id="IPR011859">
    <property type="entry name" value="Dihydrodipicolinate_Rdtase_pln"/>
</dbReference>